<feature type="domain" description="HTH cro/C1-type" evidence="1">
    <location>
        <begin position="16"/>
        <end position="70"/>
    </location>
</feature>
<evidence type="ECO:0000259" key="1">
    <source>
        <dbReference type="PROSITE" id="PS50943"/>
    </source>
</evidence>
<organism evidence="2 3">
    <name type="scientific">Amycolatopsis rhabdoformis</name>
    <dbReference type="NCBI Taxonomy" id="1448059"/>
    <lineage>
        <taxon>Bacteria</taxon>
        <taxon>Bacillati</taxon>
        <taxon>Actinomycetota</taxon>
        <taxon>Actinomycetes</taxon>
        <taxon>Pseudonocardiales</taxon>
        <taxon>Pseudonocardiaceae</taxon>
        <taxon>Amycolatopsis</taxon>
    </lineage>
</organism>
<keyword evidence="3" id="KW-1185">Reference proteome</keyword>
<dbReference type="InterPro" id="IPR010982">
    <property type="entry name" value="Lambda_DNA-bd_dom_sf"/>
</dbReference>
<dbReference type="InterPro" id="IPR043917">
    <property type="entry name" value="DUF5753"/>
</dbReference>
<dbReference type="Pfam" id="PF19054">
    <property type="entry name" value="DUF5753"/>
    <property type="match status" value="1"/>
</dbReference>
<evidence type="ECO:0000313" key="3">
    <source>
        <dbReference type="Proteomes" id="UP001330812"/>
    </source>
</evidence>
<dbReference type="PROSITE" id="PS50943">
    <property type="entry name" value="HTH_CROC1"/>
    <property type="match status" value="1"/>
</dbReference>
<name>A0ABZ1I8B1_9PSEU</name>
<dbReference type="Gene3D" id="1.10.260.40">
    <property type="entry name" value="lambda repressor-like DNA-binding domains"/>
    <property type="match status" value="1"/>
</dbReference>
<dbReference type="CDD" id="cd00093">
    <property type="entry name" value="HTH_XRE"/>
    <property type="match status" value="1"/>
</dbReference>
<sequence length="281" mass="30996">MANSPTMRRKRLGAELRRLRGEADVSAEQAAEVLDCSVSRIGHFENGRNAPRKPDLQVLLDFYGVSAEVRAVLEQLRKEGTQRGWWATYKLPPWLQTYVGMEADATSIRVFEIELVTALLQTKAYARRVQNKRSNADSTEADERFASARIRRQQVLDEPGGPSLSAILSESALLRAAHEPDVGAEQLRHLVTMSKKPNISIRVLPLAAGLHSSMSGSFHLLDFDPEVSTSVAYQEYAVGGHLIDDPDVVGTLGELHETLKSAALGEVKSRSLIERLARETG</sequence>
<gene>
    <name evidence="2" type="ORF">VSH64_00680</name>
</gene>
<dbReference type="InterPro" id="IPR001387">
    <property type="entry name" value="Cro/C1-type_HTH"/>
</dbReference>
<evidence type="ECO:0000313" key="2">
    <source>
        <dbReference type="EMBL" id="WSE30660.1"/>
    </source>
</evidence>
<dbReference type="Pfam" id="PF13560">
    <property type="entry name" value="HTH_31"/>
    <property type="match status" value="1"/>
</dbReference>
<dbReference type="RefSeq" id="WP_326569604.1">
    <property type="nucleotide sequence ID" value="NZ_CP142149.1"/>
</dbReference>
<dbReference type="Proteomes" id="UP001330812">
    <property type="component" value="Chromosome"/>
</dbReference>
<dbReference type="SMART" id="SM00530">
    <property type="entry name" value="HTH_XRE"/>
    <property type="match status" value="1"/>
</dbReference>
<reference evidence="2 3" key="1">
    <citation type="journal article" date="2015" name="Int. J. Syst. Evol. Microbiol.">
        <title>Amycolatopsis rhabdoformis sp. nov., an actinomycete isolated from a tropical forest soil.</title>
        <authorList>
            <person name="Souza W.R."/>
            <person name="Silva R.E."/>
            <person name="Goodfellow M."/>
            <person name="Busarakam K."/>
            <person name="Figueiro F.S."/>
            <person name="Ferreira D."/>
            <person name="Rodrigues-Filho E."/>
            <person name="Moraes L.A.B."/>
            <person name="Zucchi T.D."/>
        </authorList>
    </citation>
    <scope>NUCLEOTIDE SEQUENCE [LARGE SCALE GENOMIC DNA]</scope>
    <source>
        <strain evidence="2 3">NCIMB 14900</strain>
    </source>
</reference>
<proteinExistence type="predicted"/>
<accession>A0ABZ1I8B1</accession>
<dbReference type="EMBL" id="CP142149">
    <property type="protein sequence ID" value="WSE30660.1"/>
    <property type="molecule type" value="Genomic_DNA"/>
</dbReference>
<dbReference type="SUPFAM" id="SSF47413">
    <property type="entry name" value="lambda repressor-like DNA-binding domains"/>
    <property type="match status" value="1"/>
</dbReference>
<protein>
    <submittedName>
        <fullName evidence="2">Helix-turn-helix transcriptional regulator</fullName>
    </submittedName>
</protein>